<evidence type="ECO:0000259" key="9">
    <source>
        <dbReference type="PROSITE" id="PS51346"/>
    </source>
</evidence>
<dbReference type="SMART" id="SM00770">
    <property type="entry name" value="Zn_dep_PLPC"/>
    <property type="match status" value="1"/>
</dbReference>
<dbReference type="Gene3D" id="1.10.575.10">
    <property type="entry name" value="P1 Nuclease"/>
    <property type="match status" value="1"/>
</dbReference>
<keyword evidence="7" id="KW-0862">Zinc</keyword>
<dbReference type="eggNOG" id="ENOG5033CHA">
    <property type="taxonomic scope" value="Bacteria"/>
</dbReference>
<keyword evidence="6" id="KW-0378">Hydrolase</keyword>
<evidence type="ECO:0000256" key="1">
    <source>
        <dbReference type="ARBA" id="ARBA00012018"/>
    </source>
</evidence>
<name>A0A1I1E209_RUMAL</name>
<gene>
    <name evidence="10" type="ORF">SAMN02910406_00545</name>
</gene>
<evidence type="ECO:0000256" key="2">
    <source>
        <dbReference type="ARBA" id="ARBA00018391"/>
    </source>
</evidence>
<evidence type="ECO:0000313" key="10">
    <source>
        <dbReference type="EMBL" id="SFB79000.1"/>
    </source>
</evidence>
<protein>
    <recommendedName>
        <fullName evidence="2">Phospholipase C</fullName>
        <ecNumber evidence="1">3.1.4.3</ecNumber>
    </recommendedName>
    <alternativeName>
        <fullName evidence="8">Phosphatidylcholine cholinephosphohydrolase</fullName>
    </alternativeName>
</protein>
<evidence type="ECO:0000256" key="8">
    <source>
        <dbReference type="ARBA" id="ARBA00031285"/>
    </source>
</evidence>
<dbReference type="Proteomes" id="UP000182192">
    <property type="component" value="Unassembled WGS sequence"/>
</dbReference>
<dbReference type="RefSeq" id="WP_074959937.1">
    <property type="nucleotide sequence ID" value="NZ_FOKQ01000003.1"/>
</dbReference>
<dbReference type="InterPro" id="IPR029002">
    <property type="entry name" value="PLPC/GPLD1"/>
</dbReference>
<dbReference type="AlphaFoldDB" id="A0A1I1E209"/>
<keyword evidence="4" id="KW-0479">Metal-binding</keyword>
<dbReference type="EMBL" id="FOKQ01000003">
    <property type="protein sequence ID" value="SFB79000.1"/>
    <property type="molecule type" value="Genomic_DNA"/>
</dbReference>
<dbReference type="PROSITE" id="PS51346">
    <property type="entry name" value="PROKAR_ZN_DEPEND_PLPC_2"/>
    <property type="match status" value="1"/>
</dbReference>
<dbReference type="OrthoDB" id="1816653at2"/>
<dbReference type="SUPFAM" id="SSF48537">
    <property type="entry name" value="Phospholipase C/P1 nuclease"/>
    <property type="match status" value="1"/>
</dbReference>
<dbReference type="InterPro" id="IPR001531">
    <property type="entry name" value="Zn_PLipaseC"/>
</dbReference>
<evidence type="ECO:0000256" key="6">
    <source>
        <dbReference type="ARBA" id="ARBA00022801"/>
    </source>
</evidence>
<dbReference type="EC" id="3.1.4.3" evidence="1"/>
<dbReference type="CDD" id="cd11009">
    <property type="entry name" value="Zn_dep_PLPC"/>
    <property type="match status" value="1"/>
</dbReference>
<dbReference type="Pfam" id="PF00882">
    <property type="entry name" value="Zn_dep_PLPC"/>
    <property type="match status" value="1"/>
</dbReference>
<evidence type="ECO:0000256" key="3">
    <source>
        <dbReference type="ARBA" id="ARBA00022525"/>
    </source>
</evidence>
<dbReference type="InterPro" id="IPR008947">
    <property type="entry name" value="PLipase_C/P1_nuclease_dom_sf"/>
</dbReference>
<reference evidence="10 11" key="1">
    <citation type="submission" date="2016-10" db="EMBL/GenBank/DDBJ databases">
        <authorList>
            <person name="de Groot N.N."/>
        </authorList>
    </citation>
    <scope>NUCLEOTIDE SEQUENCE [LARGE SCALE GENOMIC DNA]</scope>
    <source>
        <strain evidence="10 11">AR67</strain>
    </source>
</reference>
<organism evidence="10 11">
    <name type="scientific">Ruminococcus albus</name>
    <dbReference type="NCBI Taxonomy" id="1264"/>
    <lineage>
        <taxon>Bacteria</taxon>
        <taxon>Bacillati</taxon>
        <taxon>Bacillota</taxon>
        <taxon>Clostridia</taxon>
        <taxon>Eubacteriales</taxon>
        <taxon>Oscillospiraceae</taxon>
        <taxon>Ruminococcus</taxon>
    </lineage>
</organism>
<keyword evidence="3" id="KW-0964">Secreted</keyword>
<evidence type="ECO:0000313" key="11">
    <source>
        <dbReference type="Proteomes" id="UP000182192"/>
    </source>
</evidence>
<feature type="domain" description="Zn-dependent PLC" evidence="9">
    <location>
        <begin position="18"/>
        <end position="258"/>
    </location>
</feature>
<accession>A0A1I1E209</accession>
<dbReference type="GO" id="GO:0008270">
    <property type="term" value="F:zinc ion binding"/>
    <property type="evidence" value="ECO:0007669"/>
    <property type="project" value="InterPro"/>
</dbReference>
<evidence type="ECO:0000256" key="5">
    <source>
        <dbReference type="ARBA" id="ARBA00022729"/>
    </source>
</evidence>
<evidence type="ECO:0000256" key="4">
    <source>
        <dbReference type="ARBA" id="ARBA00022723"/>
    </source>
</evidence>
<keyword evidence="5" id="KW-0732">Signal</keyword>
<dbReference type="GO" id="GO:0034480">
    <property type="term" value="F:phosphatidylcholine phospholipase C activity"/>
    <property type="evidence" value="ECO:0007669"/>
    <property type="project" value="UniProtKB-EC"/>
</dbReference>
<sequence length="382" mass="42808">MMKKNITTTASAFICSKVRAKTAYAWTSDVHSYIAEKALELLTIEKKLRPAAFYKDWHEEIKQGAVAPDKSGDIDEGPGMHYYSCMNAKGKELDESSGFYRNRLGDFAPSARTLFRANYTSAVSLYKSGKTKEAMIYLGRAIHFVSDMGCTPHVANMTSGIKASNVHNAFEKQVKNSYTGFKADSFDKRLTKYYEKADPGDAFNKLIKYAGKFVDTILHLDPRAFDDTAKNTIPVTEQHVMAVLLKFFNDCNTDSGNFVCNDKMYTFKNEATGLLLTTTEKSISVDEADKDKDQKLRVKLSETGTFGLRAISGGYINKKCNGYDYLKIDGKAAQFRAEALGNRRFVISTEESDFKKYLTAKGGKLTTASYEPDNHYMIWVLS</sequence>
<evidence type="ECO:0000256" key="7">
    <source>
        <dbReference type="ARBA" id="ARBA00022833"/>
    </source>
</evidence>
<proteinExistence type="predicted"/>